<evidence type="ECO:0000313" key="7">
    <source>
        <dbReference type="EMBL" id="KAJ9585681.1"/>
    </source>
</evidence>
<evidence type="ECO:0000256" key="2">
    <source>
        <dbReference type="ARBA" id="ARBA00022771"/>
    </source>
</evidence>
<evidence type="ECO:0000313" key="8">
    <source>
        <dbReference type="Proteomes" id="UP001233999"/>
    </source>
</evidence>
<dbReference type="Gene3D" id="3.30.40.10">
    <property type="entry name" value="Zinc/RING finger domain, C3HC4 (zinc finger)"/>
    <property type="match status" value="1"/>
</dbReference>
<dbReference type="SUPFAM" id="SSF57845">
    <property type="entry name" value="B-box zinc-binding domain"/>
    <property type="match status" value="1"/>
</dbReference>
<reference evidence="7" key="1">
    <citation type="journal article" date="2023" name="IScience">
        <title>Live-bearing cockroach genome reveals convergent evolutionary mechanisms linked to viviparity in insects and beyond.</title>
        <authorList>
            <person name="Fouks B."/>
            <person name="Harrison M.C."/>
            <person name="Mikhailova A.A."/>
            <person name="Marchal E."/>
            <person name="English S."/>
            <person name="Carruthers M."/>
            <person name="Jennings E.C."/>
            <person name="Chiamaka E.L."/>
            <person name="Frigard R.A."/>
            <person name="Pippel M."/>
            <person name="Attardo G.M."/>
            <person name="Benoit J.B."/>
            <person name="Bornberg-Bauer E."/>
            <person name="Tobe S.S."/>
        </authorList>
    </citation>
    <scope>NUCLEOTIDE SEQUENCE</scope>
    <source>
        <strain evidence="7">Stay&amp;Tobe</strain>
    </source>
</reference>
<evidence type="ECO:0000256" key="5">
    <source>
        <dbReference type="SAM" id="MobiDB-lite"/>
    </source>
</evidence>
<dbReference type="GO" id="GO:0005813">
    <property type="term" value="C:centrosome"/>
    <property type="evidence" value="ECO:0007669"/>
    <property type="project" value="TreeGrafter"/>
</dbReference>
<dbReference type="Pfam" id="PF01363">
    <property type="entry name" value="FYVE"/>
    <property type="match status" value="1"/>
</dbReference>
<dbReference type="AlphaFoldDB" id="A0AAD7ZS42"/>
<dbReference type="Pfam" id="PF22586">
    <property type="entry name" value="ANCHR-like_BBOX"/>
    <property type="match status" value="1"/>
</dbReference>
<keyword evidence="8" id="KW-1185">Reference proteome</keyword>
<dbReference type="GO" id="GO:0008270">
    <property type="term" value="F:zinc ion binding"/>
    <property type="evidence" value="ECO:0007669"/>
    <property type="project" value="UniProtKB-KW"/>
</dbReference>
<feature type="domain" description="FYVE-type" evidence="6">
    <location>
        <begin position="1"/>
        <end position="56"/>
    </location>
</feature>
<evidence type="ECO:0000256" key="1">
    <source>
        <dbReference type="ARBA" id="ARBA00022723"/>
    </source>
</evidence>
<sequence length="398" mass="44859">MSCHGCASKFTLFTKENGCPSCGFSYCSKCLKYKAVVSKLGGKEYKICKSCYDAIMERKNVPGSTREEYCPPESFLNFDNVNSSHLLPLPNVPSDIQISVVDEIGSNGDTSDNEIIQESILRRLESLENPSRPPITVYRQDSRIQKLKAGLTEADRDIVERLEKLKEERKKEPVPSEEEVARRLSALKGEDPERTGADKKNYVAPDTRSSQEKADSLIEQYTEETELEKRQPDPADEIAERLAKLRGLDTSSVPSAAGESKISNVDSGNSVGDCEEFLDTSPVDDISALMEQLKKETNQDVKEPNRPPKSIKIHGLTHNKRPNCVLSKSTFIDDFLFFEFINFLEELPWCIICNEDASVRCVDCDNDLYCKSCFKQGHDEWEFKNHKTVPYTPKGKSN</sequence>
<accession>A0AAD7ZS42</accession>
<proteinExistence type="predicted"/>
<feature type="compositionally biased region" description="Basic and acidic residues" evidence="5">
    <location>
        <begin position="166"/>
        <end position="201"/>
    </location>
</feature>
<dbReference type="GO" id="GO:0044878">
    <property type="term" value="P:mitotic cytokinesis checkpoint signaling"/>
    <property type="evidence" value="ECO:0007669"/>
    <property type="project" value="TreeGrafter"/>
</dbReference>
<reference evidence="7" key="2">
    <citation type="submission" date="2023-05" db="EMBL/GenBank/DDBJ databases">
        <authorList>
            <person name="Fouks B."/>
        </authorList>
    </citation>
    <scope>NUCLEOTIDE SEQUENCE</scope>
    <source>
        <strain evidence="7">Stay&amp;Tobe</strain>
        <tissue evidence="7">Testes</tissue>
    </source>
</reference>
<protein>
    <recommendedName>
        <fullName evidence="6">FYVE-type domain-containing protein</fullName>
    </recommendedName>
</protein>
<dbReference type="GO" id="GO:0032154">
    <property type="term" value="C:cleavage furrow"/>
    <property type="evidence" value="ECO:0007669"/>
    <property type="project" value="TreeGrafter"/>
</dbReference>
<name>A0AAD7ZS42_DIPPU</name>
<organism evidence="7 8">
    <name type="scientific">Diploptera punctata</name>
    <name type="common">Pacific beetle cockroach</name>
    <dbReference type="NCBI Taxonomy" id="6984"/>
    <lineage>
        <taxon>Eukaryota</taxon>
        <taxon>Metazoa</taxon>
        <taxon>Ecdysozoa</taxon>
        <taxon>Arthropoda</taxon>
        <taxon>Hexapoda</taxon>
        <taxon>Insecta</taxon>
        <taxon>Pterygota</taxon>
        <taxon>Neoptera</taxon>
        <taxon>Polyneoptera</taxon>
        <taxon>Dictyoptera</taxon>
        <taxon>Blattodea</taxon>
        <taxon>Blaberoidea</taxon>
        <taxon>Blaberidae</taxon>
        <taxon>Diplopterinae</taxon>
        <taxon>Diploptera</taxon>
    </lineage>
</organism>
<dbReference type="InterPro" id="IPR017455">
    <property type="entry name" value="Znf_FYVE-rel"/>
</dbReference>
<evidence type="ECO:0000256" key="4">
    <source>
        <dbReference type="PROSITE-ProRule" id="PRU00091"/>
    </source>
</evidence>
<keyword evidence="1" id="KW-0479">Metal-binding</keyword>
<feature type="region of interest" description="Disordered" evidence="5">
    <location>
        <begin position="166"/>
        <end position="214"/>
    </location>
</feature>
<dbReference type="Proteomes" id="UP001233999">
    <property type="component" value="Unassembled WGS sequence"/>
</dbReference>
<dbReference type="CDD" id="cd19817">
    <property type="entry name" value="Bbox1_ANCHR-like"/>
    <property type="match status" value="1"/>
</dbReference>
<keyword evidence="2 4" id="KW-0863">Zinc-finger</keyword>
<dbReference type="PROSITE" id="PS50178">
    <property type="entry name" value="ZF_FYVE"/>
    <property type="match status" value="1"/>
</dbReference>
<evidence type="ECO:0000256" key="3">
    <source>
        <dbReference type="ARBA" id="ARBA00022833"/>
    </source>
</evidence>
<dbReference type="InterPro" id="IPR013083">
    <property type="entry name" value="Znf_RING/FYVE/PHD"/>
</dbReference>
<dbReference type="GO" id="GO:0030496">
    <property type="term" value="C:midbody"/>
    <property type="evidence" value="ECO:0007669"/>
    <property type="project" value="TreeGrafter"/>
</dbReference>
<evidence type="ECO:0000259" key="6">
    <source>
        <dbReference type="PROSITE" id="PS50178"/>
    </source>
</evidence>
<dbReference type="GO" id="GO:0032266">
    <property type="term" value="F:phosphatidylinositol-3-phosphate binding"/>
    <property type="evidence" value="ECO:0007669"/>
    <property type="project" value="TreeGrafter"/>
</dbReference>
<dbReference type="GO" id="GO:0009838">
    <property type="term" value="P:abscission"/>
    <property type="evidence" value="ECO:0007669"/>
    <property type="project" value="TreeGrafter"/>
</dbReference>
<dbReference type="SUPFAM" id="SSF57903">
    <property type="entry name" value="FYVE/PHD zinc finger"/>
    <property type="match status" value="1"/>
</dbReference>
<dbReference type="PANTHER" id="PTHR46603">
    <property type="entry name" value="ABSCISSION/NOCUT CHECKPOINT REGULATOR"/>
    <property type="match status" value="1"/>
</dbReference>
<dbReference type="PANTHER" id="PTHR46603:SF1">
    <property type="entry name" value="ABSCISSION_NOCUT CHECKPOINT REGULATOR"/>
    <property type="match status" value="1"/>
</dbReference>
<dbReference type="InterPro" id="IPR000306">
    <property type="entry name" value="Znf_FYVE"/>
</dbReference>
<keyword evidence="3" id="KW-0862">Zinc</keyword>
<dbReference type="EMBL" id="JASPKZ010007251">
    <property type="protein sequence ID" value="KAJ9585681.1"/>
    <property type="molecule type" value="Genomic_DNA"/>
</dbReference>
<comment type="caution">
    <text evidence="7">The sequence shown here is derived from an EMBL/GenBank/DDBJ whole genome shotgun (WGS) entry which is preliminary data.</text>
</comment>
<gene>
    <name evidence="7" type="ORF">L9F63_002471</name>
</gene>
<dbReference type="InterPro" id="IPR044553">
    <property type="entry name" value="Bbox1_ANCHR"/>
</dbReference>
<feature type="region of interest" description="Disordered" evidence="5">
    <location>
        <begin position="249"/>
        <end position="269"/>
    </location>
</feature>
<dbReference type="SMART" id="SM00064">
    <property type="entry name" value="FYVE"/>
    <property type="match status" value="1"/>
</dbReference>
<dbReference type="InterPro" id="IPR011011">
    <property type="entry name" value="Znf_FYVE_PHD"/>
</dbReference>